<comment type="caution">
    <text evidence="5">The sequence shown here is derived from an EMBL/GenBank/DDBJ whole genome shotgun (WGS) entry which is preliminary data.</text>
</comment>
<dbReference type="PANTHER" id="PTHR33744">
    <property type="entry name" value="CARBOHYDRATE DIACID REGULATOR"/>
    <property type="match status" value="1"/>
</dbReference>
<feature type="domain" description="RsbT co-antagonist protein RsbRD N-terminal" evidence="3">
    <location>
        <begin position="36"/>
        <end position="171"/>
    </location>
</feature>
<reference evidence="5 6" key="1">
    <citation type="submission" date="2020-04" db="EMBL/GenBank/DDBJ databases">
        <title>MicrobeNet Type strains.</title>
        <authorList>
            <person name="Nicholson A.C."/>
        </authorList>
    </citation>
    <scope>NUCLEOTIDE SEQUENCE [LARGE SCALE GENOMIC DNA]</scope>
    <source>
        <strain evidence="5 6">ATCC 700731</strain>
    </source>
</reference>
<dbReference type="EMBL" id="JAAXPJ010000015">
    <property type="protein sequence ID" value="NKZ14930.1"/>
    <property type="molecule type" value="Genomic_DNA"/>
</dbReference>
<dbReference type="RefSeq" id="WP_065148441.1">
    <property type="nucleotide sequence ID" value="NZ_HG322954.1"/>
</dbReference>
<dbReference type="Gene3D" id="1.10.10.2840">
    <property type="entry name" value="PucR C-terminal helix-turn-helix domain"/>
    <property type="match status" value="1"/>
</dbReference>
<protein>
    <submittedName>
        <fullName evidence="5">PucR family transcriptional regulator</fullName>
    </submittedName>
</protein>
<accession>A0A7X6MU27</accession>
<dbReference type="InterPro" id="IPR042070">
    <property type="entry name" value="PucR_C-HTH_sf"/>
</dbReference>
<evidence type="ECO:0000313" key="5">
    <source>
        <dbReference type="EMBL" id="NKZ14930.1"/>
    </source>
</evidence>
<organism evidence="5 6">
    <name type="scientific">Mycolicibacterium septicum DSM 44393</name>
    <dbReference type="NCBI Taxonomy" id="1341646"/>
    <lineage>
        <taxon>Bacteria</taxon>
        <taxon>Bacillati</taxon>
        <taxon>Actinomycetota</taxon>
        <taxon>Actinomycetes</taxon>
        <taxon>Mycobacteriales</taxon>
        <taxon>Mycobacteriaceae</taxon>
        <taxon>Mycolicibacterium</taxon>
    </lineage>
</organism>
<dbReference type="InterPro" id="IPR051448">
    <property type="entry name" value="CdaR-like_regulators"/>
</dbReference>
<evidence type="ECO:0000259" key="4">
    <source>
        <dbReference type="Pfam" id="PF17853"/>
    </source>
</evidence>
<evidence type="ECO:0000259" key="2">
    <source>
        <dbReference type="Pfam" id="PF13556"/>
    </source>
</evidence>
<sequence length="446" mass="49040">MVGHPEPSSAMSERVAEVLGGMGQRLRDLPDLIHSLLSTEIAELSGNGQFEDLLNETVAANVETWFSALRHEIPIELIEPPAAALEHARRMAQRGVPANSLLRAYRLGHQQGLRFVIDEIRRSDLSPDLKLDLYEHTTRVSFGYIDWVSEQLLNTYQDEHALWEEDRRGARTQGVRDVLAGAETDAAAMSEIIQYPLDALHIAMVVWWDRPLHNRSAQAETTKSLVQRMARAVGAASTLHLSVDRLVGWAWMAVHDAAATTRLRAFVESELDIPHVAIGAPLAGVDGFRRSHRQAERARDVAIAGKGARCRFISANDPGVAVGSLLVDNLDALRTFVGDVLGPLSHDSASDERLRETAEVFLRAGASFKTAGDELHLHGNTVKYRVGRAASRRGRPLTDDRLDVEIALQMCELFGSAVLCSAEQVDWPANGPVHSVLPVAGEQTRR</sequence>
<dbReference type="InterPro" id="IPR025751">
    <property type="entry name" value="RsbRD_N_dom"/>
</dbReference>
<proteinExistence type="inferred from homology"/>
<evidence type="ECO:0000259" key="3">
    <source>
        <dbReference type="Pfam" id="PF14361"/>
    </source>
</evidence>
<dbReference type="Proteomes" id="UP000518188">
    <property type="component" value="Unassembled WGS sequence"/>
</dbReference>
<name>A0A7X6MU27_9MYCO</name>
<gene>
    <name evidence="5" type="ORF">HGA11_28525</name>
</gene>
<evidence type="ECO:0000313" key="6">
    <source>
        <dbReference type="Proteomes" id="UP000518188"/>
    </source>
</evidence>
<dbReference type="Pfam" id="PF14361">
    <property type="entry name" value="RsbRD_N"/>
    <property type="match status" value="1"/>
</dbReference>
<feature type="domain" description="CdaR GGDEF-like" evidence="4">
    <location>
        <begin position="185"/>
        <end position="301"/>
    </location>
</feature>
<feature type="domain" description="PucR C-terminal helix-turn-helix" evidence="2">
    <location>
        <begin position="354"/>
        <end position="409"/>
    </location>
</feature>
<dbReference type="Pfam" id="PF17853">
    <property type="entry name" value="GGDEF_2"/>
    <property type="match status" value="1"/>
</dbReference>
<dbReference type="Pfam" id="PF13556">
    <property type="entry name" value="HTH_30"/>
    <property type="match status" value="1"/>
</dbReference>
<dbReference type="PANTHER" id="PTHR33744:SF1">
    <property type="entry name" value="DNA-BINDING TRANSCRIPTIONAL ACTIVATOR ADER"/>
    <property type="match status" value="1"/>
</dbReference>
<evidence type="ECO:0000256" key="1">
    <source>
        <dbReference type="ARBA" id="ARBA00006754"/>
    </source>
</evidence>
<dbReference type="InterPro" id="IPR041522">
    <property type="entry name" value="CdaR_GGDEF"/>
</dbReference>
<dbReference type="AlphaFoldDB" id="A0A7X6MU27"/>
<comment type="similarity">
    <text evidence="1">Belongs to the CdaR family.</text>
</comment>
<dbReference type="InterPro" id="IPR025736">
    <property type="entry name" value="PucR_C-HTH_dom"/>
</dbReference>